<feature type="transmembrane region" description="Helical" evidence="1">
    <location>
        <begin position="298"/>
        <end position="317"/>
    </location>
</feature>
<keyword evidence="1" id="KW-0812">Transmembrane</keyword>
<dbReference type="KEGG" id="tsph:KIH39_20725"/>
<feature type="transmembrane region" description="Helical" evidence="1">
    <location>
        <begin position="329"/>
        <end position="348"/>
    </location>
</feature>
<dbReference type="GO" id="GO:0016747">
    <property type="term" value="F:acyltransferase activity, transferring groups other than amino-acyl groups"/>
    <property type="evidence" value="ECO:0007669"/>
    <property type="project" value="InterPro"/>
</dbReference>
<feature type="transmembrane region" description="Helical" evidence="1">
    <location>
        <begin position="166"/>
        <end position="185"/>
    </location>
</feature>
<feature type="domain" description="Acyltransferase 3" evidence="2">
    <location>
        <begin position="16"/>
        <end position="343"/>
    </location>
</feature>
<name>A0A8E6B3X2_9BACT</name>
<dbReference type="Pfam" id="PF01757">
    <property type="entry name" value="Acyl_transf_3"/>
    <property type="match status" value="1"/>
</dbReference>
<keyword evidence="3" id="KW-0808">Transferase</keyword>
<dbReference type="PANTHER" id="PTHR23028:SF53">
    <property type="entry name" value="ACYL_TRANSF_3 DOMAIN-CONTAINING PROTEIN"/>
    <property type="match status" value="1"/>
</dbReference>
<gene>
    <name evidence="3" type="ORF">KIH39_20725</name>
</gene>
<protein>
    <submittedName>
        <fullName evidence="3">Acyltransferase</fullName>
    </submittedName>
</protein>
<dbReference type="EMBL" id="CP074694">
    <property type="protein sequence ID" value="QVL31246.1"/>
    <property type="molecule type" value="Genomic_DNA"/>
</dbReference>
<accession>A0A8E6B3X2</accession>
<dbReference type="AlphaFoldDB" id="A0A8E6B3X2"/>
<feature type="transmembrane region" description="Helical" evidence="1">
    <location>
        <begin position="197"/>
        <end position="216"/>
    </location>
</feature>
<keyword evidence="1" id="KW-0472">Membrane</keyword>
<dbReference type="GO" id="GO:0009103">
    <property type="term" value="P:lipopolysaccharide biosynthetic process"/>
    <property type="evidence" value="ECO:0007669"/>
    <property type="project" value="TreeGrafter"/>
</dbReference>
<feature type="transmembrane region" description="Helical" evidence="1">
    <location>
        <begin position="228"/>
        <end position="248"/>
    </location>
</feature>
<dbReference type="PANTHER" id="PTHR23028">
    <property type="entry name" value="ACETYLTRANSFERASE"/>
    <property type="match status" value="1"/>
</dbReference>
<keyword evidence="3" id="KW-0012">Acyltransferase</keyword>
<dbReference type="Proteomes" id="UP000676194">
    <property type="component" value="Chromosome"/>
</dbReference>
<organism evidence="3 4">
    <name type="scientific">Telmatocola sphagniphila</name>
    <dbReference type="NCBI Taxonomy" id="1123043"/>
    <lineage>
        <taxon>Bacteria</taxon>
        <taxon>Pseudomonadati</taxon>
        <taxon>Planctomycetota</taxon>
        <taxon>Planctomycetia</taxon>
        <taxon>Gemmatales</taxon>
        <taxon>Gemmataceae</taxon>
    </lineage>
</organism>
<keyword evidence="1" id="KW-1133">Transmembrane helix</keyword>
<reference evidence="3" key="1">
    <citation type="submission" date="2021-05" db="EMBL/GenBank/DDBJ databases">
        <title>Complete genome sequence of the cellulolytic planctomycete Telmatocola sphagniphila SP2T and characterization of the first cellulase from planctomycetes.</title>
        <authorList>
            <person name="Rakitin A.L."/>
            <person name="Beletsky A.V."/>
            <person name="Naumoff D.G."/>
            <person name="Kulichevskaya I.S."/>
            <person name="Mardanov A.V."/>
            <person name="Ravin N.V."/>
            <person name="Dedysh S.N."/>
        </authorList>
    </citation>
    <scope>NUCLEOTIDE SEQUENCE</scope>
    <source>
        <strain evidence="3">SP2T</strain>
    </source>
</reference>
<feature type="transmembrane region" description="Helical" evidence="1">
    <location>
        <begin position="47"/>
        <end position="67"/>
    </location>
</feature>
<dbReference type="InterPro" id="IPR002656">
    <property type="entry name" value="Acyl_transf_3_dom"/>
</dbReference>
<feature type="transmembrane region" description="Helical" evidence="1">
    <location>
        <begin position="12"/>
        <end position="35"/>
    </location>
</feature>
<evidence type="ECO:0000313" key="4">
    <source>
        <dbReference type="Proteomes" id="UP000676194"/>
    </source>
</evidence>
<feature type="transmembrane region" description="Helical" evidence="1">
    <location>
        <begin position="87"/>
        <end position="107"/>
    </location>
</feature>
<dbReference type="InterPro" id="IPR050879">
    <property type="entry name" value="Acyltransferase_3"/>
</dbReference>
<evidence type="ECO:0000313" key="3">
    <source>
        <dbReference type="EMBL" id="QVL31246.1"/>
    </source>
</evidence>
<dbReference type="RefSeq" id="WP_213495127.1">
    <property type="nucleotide sequence ID" value="NZ_CP074694.1"/>
</dbReference>
<evidence type="ECO:0000259" key="2">
    <source>
        <dbReference type="Pfam" id="PF01757"/>
    </source>
</evidence>
<sequence>MSSVHWDRFRNTRTFASLDGLRCFSILGVIAYHTMETGVSQTMIQRGYLGVDMFFVLSGFLIVTLLLREQDRTHTISIGRFYARRALRIFPPYYLLLFLLAILYTFVSKGTPLSKAFFEALPYNLTYTSNWIVMDGMIRIFWSLATEEQFYLVWPFVQKYCGRKMIFGLLAFIIGVSQLMNYRLIDADFRQVFGVGYLDLNILQVTFTPIALGALLANLMHRQEGYRLVYILTGYTGASVIWFVLLIATMNIPAADIGGTLRLTIQLVMTVFLASCVVREDHLLRPLLTLWPIRKLGVISYGVYLYHTLGHHFGLILSRKIGLELPAVVFANTLAISVGLAYLSFVYWEKWFLNLKDRLALSSAPAVEIFGTRTTFGDRLGIPESLESVGLSTETPENKSET</sequence>
<dbReference type="GO" id="GO:0016020">
    <property type="term" value="C:membrane"/>
    <property type="evidence" value="ECO:0007669"/>
    <property type="project" value="TreeGrafter"/>
</dbReference>
<proteinExistence type="predicted"/>
<feature type="transmembrane region" description="Helical" evidence="1">
    <location>
        <begin position="127"/>
        <end position="145"/>
    </location>
</feature>
<evidence type="ECO:0000256" key="1">
    <source>
        <dbReference type="SAM" id="Phobius"/>
    </source>
</evidence>
<keyword evidence="4" id="KW-1185">Reference proteome</keyword>
<feature type="transmembrane region" description="Helical" evidence="1">
    <location>
        <begin position="260"/>
        <end position="278"/>
    </location>
</feature>